<dbReference type="RefSeq" id="WP_066236694.1">
    <property type="nucleotide sequence ID" value="NZ_LRFC01000001.1"/>
</dbReference>
<feature type="domain" description="Nudix hydrolase" evidence="13">
    <location>
        <begin position="6"/>
        <end position="133"/>
    </location>
</feature>
<evidence type="ECO:0000256" key="10">
    <source>
        <dbReference type="ARBA" id="ARBA00035861"/>
    </source>
</evidence>
<comment type="catalytic activity">
    <reaction evidence="10">
        <text>8-oxo-dGTP + H2O = 8-oxo-dGMP + diphosphate + H(+)</text>
        <dbReference type="Rhea" id="RHEA:31575"/>
        <dbReference type="ChEBI" id="CHEBI:15377"/>
        <dbReference type="ChEBI" id="CHEBI:15378"/>
        <dbReference type="ChEBI" id="CHEBI:33019"/>
        <dbReference type="ChEBI" id="CHEBI:63224"/>
        <dbReference type="ChEBI" id="CHEBI:77896"/>
        <dbReference type="EC" id="3.6.1.55"/>
    </reaction>
</comment>
<dbReference type="GO" id="GO:0008413">
    <property type="term" value="F:8-oxo-7,8-dihydroguanosine triphosphate pyrophosphatase activity"/>
    <property type="evidence" value="ECO:0007669"/>
    <property type="project" value="TreeGrafter"/>
</dbReference>
<evidence type="ECO:0000313" key="14">
    <source>
        <dbReference type="EMBL" id="KZE69253.1"/>
    </source>
</evidence>
<evidence type="ECO:0000256" key="5">
    <source>
        <dbReference type="ARBA" id="ARBA00022723"/>
    </source>
</evidence>
<evidence type="ECO:0000256" key="3">
    <source>
        <dbReference type="ARBA" id="ARBA00022457"/>
    </source>
</evidence>
<dbReference type="PRINTS" id="PR00502">
    <property type="entry name" value="NUDIXFAMILY"/>
</dbReference>
<comment type="similarity">
    <text evidence="2 12">Belongs to the Nudix hydrolase family.</text>
</comment>
<keyword evidence="6" id="KW-0227">DNA damage</keyword>
<dbReference type="GO" id="GO:0044715">
    <property type="term" value="F:8-oxo-dGDP phosphatase activity"/>
    <property type="evidence" value="ECO:0007669"/>
    <property type="project" value="TreeGrafter"/>
</dbReference>
<dbReference type="GO" id="GO:0006260">
    <property type="term" value="P:DNA replication"/>
    <property type="evidence" value="ECO:0007669"/>
    <property type="project" value="UniProtKB-KW"/>
</dbReference>
<dbReference type="PANTHER" id="PTHR47707:SF1">
    <property type="entry name" value="NUDIX HYDROLASE FAMILY PROTEIN"/>
    <property type="match status" value="1"/>
</dbReference>
<comment type="caution">
    <text evidence="14">The sequence shown here is derived from an EMBL/GenBank/DDBJ whole genome shotgun (WGS) entry which is preliminary data.</text>
</comment>
<keyword evidence="15" id="KW-1185">Reference proteome</keyword>
<dbReference type="GO" id="GO:0044716">
    <property type="term" value="F:8-oxo-GDP phosphatase activity"/>
    <property type="evidence" value="ECO:0007669"/>
    <property type="project" value="TreeGrafter"/>
</dbReference>
<evidence type="ECO:0000256" key="4">
    <source>
        <dbReference type="ARBA" id="ARBA00022705"/>
    </source>
</evidence>
<dbReference type="PROSITE" id="PS00893">
    <property type="entry name" value="NUDIX_BOX"/>
    <property type="match status" value="1"/>
</dbReference>
<dbReference type="InterPro" id="IPR000086">
    <property type="entry name" value="NUDIX_hydrolase_dom"/>
</dbReference>
<dbReference type="InterPro" id="IPR020476">
    <property type="entry name" value="Nudix_hydrolase"/>
</dbReference>
<accession>A0A165P7L7</accession>
<dbReference type="OrthoDB" id="9787476at2"/>
<dbReference type="CDD" id="cd04699">
    <property type="entry name" value="NUDIX_MutT_Nudt1"/>
    <property type="match status" value="1"/>
</dbReference>
<dbReference type="Pfam" id="PF00293">
    <property type="entry name" value="NUDIX"/>
    <property type="match status" value="1"/>
</dbReference>
<gene>
    <name evidence="14" type="ORF">AWM68_03015</name>
</gene>
<dbReference type="PANTHER" id="PTHR47707">
    <property type="entry name" value="8-OXO-DGTP DIPHOSPHATASE"/>
    <property type="match status" value="1"/>
</dbReference>
<dbReference type="GO" id="GO:0006281">
    <property type="term" value="P:DNA repair"/>
    <property type="evidence" value="ECO:0007669"/>
    <property type="project" value="UniProtKB-KW"/>
</dbReference>
<keyword evidence="3" id="KW-0515">Mutator protein</keyword>
<dbReference type="GO" id="GO:0046872">
    <property type="term" value="F:metal ion binding"/>
    <property type="evidence" value="ECO:0007669"/>
    <property type="project" value="UniProtKB-KW"/>
</dbReference>
<evidence type="ECO:0000259" key="13">
    <source>
        <dbReference type="PROSITE" id="PS51462"/>
    </source>
</evidence>
<evidence type="ECO:0000256" key="7">
    <source>
        <dbReference type="ARBA" id="ARBA00022801"/>
    </source>
</evidence>
<dbReference type="SUPFAM" id="SSF55811">
    <property type="entry name" value="Nudix"/>
    <property type="match status" value="1"/>
</dbReference>
<comment type="cofactor">
    <cofactor evidence="1">
        <name>Mg(2+)</name>
        <dbReference type="ChEBI" id="CHEBI:18420"/>
    </cofactor>
</comment>
<dbReference type="Gene3D" id="3.90.79.10">
    <property type="entry name" value="Nucleoside Triphosphate Pyrophosphohydrolase"/>
    <property type="match status" value="1"/>
</dbReference>
<dbReference type="AlphaFoldDB" id="A0A165P7L7"/>
<evidence type="ECO:0000256" key="9">
    <source>
        <dbReference type="ARBA" id="ARBA00023204"/>
    </source>
</evidence>
<organism evidence="14 15">
    <name type="scientific">Fictibacillus phosphorivorans</name>
    <dbReference type="NCBI Taxonomy" id="1221500"/>
    <lineage>
        <taxon>Bacteria</taxon>
        <taxon>Bacillati</taxon>
        <taxon>Bacillota</taxon>
        <taxon>Bacilli</taxon>
        <taxon>Bacillales</taxon>
        <taxon>Fictibacillaceae</taxon>
        <taxon>Fictibacillus</taxon>
    </lineage>
</organism>
<name>A0A165P7L7_9BACL</name>
<reference evidence="15" key="1">
    <citation type="submission" date="2016-01" db="EMBL/GenBank/DDBJ databases">
        <title>Draft genome of Chromobacterium sp. F49.</title>
        <authorList>
            <person name="Hong K.W."/>
        </authorList>
    </citation>
    <scope>NUCLEOTIDE SEQUENCE [LARGE SCALE GENOMIC DNA]</scope>
    <source>
        <strain evidence="15">P7IIIA</strain>
    </source>
</reference>
<evidence type="ECO:0000256" key="8">
    <source>
        <dbReference type="ARBA" id="ARBA00022842"/>
    </source>
</evidence>
<dbReference type="PROSITE" id="PS51462">
    <property type="entry name" value="NUDIX"/>
    <property type="match status" value="1"/>
</dbReference>
<proteinExistence type="inferred from homology"/>
<keyword evidence="8" id="KW-0460">Magnesium</keyword>
<keyword evidence="4" id="KW-0235">DNA replication</keyword>
<evidence type="ECO:0000256" key="2">
    <source>
        <dbReference type="ARBA" id="ARBA00005582"/>
    </source>
</evidence>
<dbReference type="InterPro" id="IPR020084">
    <property type="entry name" value="NUDIX_hydrolase_CS"/>
</dbReference>
<sequence>MTLENEIHVVVKAVIEAEEKVLIVKRSDDDEIGAGTWEFPGGKIEFEEEIEAALIREVKEETGLSVTVDHILYATSFFTDPLRKVVLITYFCQSSSSDVLLSEEHSNYMWVLKEEMRNLLPVAILGELEKVKFLQSLSVNQ</sequence>
<keyword evidence="5" id="KW-0479">Metal-binding</keyword>
<keyword evidence="7 12" id="KW-0378">Hydrolase</keyword>
<dbReference type="InterPro" id="IPR047127">
    <property type="entry name" value="MutT-like"/>
</dbReference>
<evidence type="ECO:0000256" key="1">
    <source>
        <dbReference type="ARBA" id="ARBA00001946"/>
    </source>
</evidence>
<evidence type="ECO:0000256" key="12">
    <source>
        <dbReference type="RuleBase" id="RU003476"/>
    </source>
</evidence>
<dbReference type="GO" id="GO:0035539">
    <property type="term" value="F:8-oxo-7,8-dihydrodeoxyguanosine triphosphate pyrophosphatase activity"/>
    <property type="evidence" value="ECO:0007669"/>
    <property type="project" value="UniProtKB-EC"/>
</dbReference>
<dbReference type="InterPro" id="IPR015797">
    <property type="entry name" value="NUDIX_hydrolase-like_dom_sf"/>
</dbReference>
<dbReference type="Proteomes" id="UP000076567">
    <property type="component" value="Unassembled WGS sequence"/>
</dbReference>
<evidence type="ECO:0000313" key="15">
    <source>
        <dbReference type="Proteomes" id="UP000076567"/>
    </source>
</evidence>
<keyword evidence="9" id="KW-0234">DNA repair</keyword>
<dbReference type="EMBL" id="LRFC01000001">
    <property type="protein sequence ID" value="KZE69253.1"/>
    <property type="molecule type" value="Genomic_DNA"/>
</dbReference>
<evidence type="ECO:0000256" key="6">
    <source>
        <dbReference type="ARBA" id="ARBA00022763"/>
    </source>
</evidence>
<protein>
    <recommendedName>
        <fullName evidence="11">8-oxo-dGTP diphosphatase</fullName>
        <ecNumber evidence="11">3.6.1.55</ecNumber>
    </recommendedName>
</protein>
<evidence type="ECO:0000256" key="11">
    <source>
        <dbReference type="ARBA" id="ARBA00038905"/>
    </source>
</evidence>
<dbReference type="EC" id="3.6.1.55" evidence="11"/>